<evidence type="ECO:0000256" key="4">
    <source>
        <dbReference type="ARBA" id="ARBA00006351"/>
    </source>
</evidence>
<dbReference type="OrthoDB" id="27683at2759"/>
<evidence type="ECO:0000313" key="19">
    <source>
        <dbReference type="EnsemblMetazoa" id="KAF7495181.1"/>
    </source>
</evidence>
<proteinExistence type="inferred from homology"/>
<dbReference type="InterPro" id="IPR040497">
    <property type="entry name" value="Glyco_transf_24"/>
</dbReference>
<comment type="similarity">
    <text evidence="4">Belongs to the glycosyltransferase 8 family.</text>
</comment>
<dbReference type="FunFam" id="3.90.550.10:FF:000004">
    <property type="entry name" value="UDP-glucose glycoprotein glucosyltransferase 1"/>
    <property type="match status" value="1"/>
</dbReference>
<dbReference type="GO" id="GO:0018279">
    <property type="term" value="P:protein N-linked glycosylation via asparagine"/>
    <property type="evidence" value="ECO:0007669"/>
    <property type="project" value="TreeGrafter"/>
</dbReference>
<feature type="domain" description="UGGT thioredoxin-like" evidence="15">
    <location>
        <begin position="483"/>
        <end position="735"/>
    </location>
</feature>
<dbReference type="GO" id="GO:0036503">
    <property type="term" value="P:ERAD pathway"/>
    <property type="evidence" value="ECO:0007669"/>
    <property type="project" value="TreeGrafter"/>
</dbReference>
<dbReference type="CDD" id="cd06432">
    <property type="entry name" value="GT8_HUGT1_C_like"/>
    <property type="match status" value="1"/>
</dbReference>
<evidence type="ECO:0000259" key="16">
    <source>
        <dbReference type="Pfam" id="PF18403"/>
    </source>
</evidence>
<feature type="domain" description="UGGT thioredoxin-like" evidence="13">
    <location>
        <begin position="49"/>
        <end position="258"/>
    </location>
</feature>
<evidence type="ECO:0000313" key="20">
    <source>
        <dbReference type="Proteomes" id="UP000070412"/>
    </source>
</evidence>
<keyword evidence="6 18" id="KW-0808">Transferase</keyword>
<dbReference type="GO" id="GO:0051082">
    <property type="term" value="F:unfolded protein binding"/>
    <property type="evidence" value="ECO:0007669"/>
    <property type="project" value="TreeGrafter"/>
</dbReference>
<evidence type="ECO:0000256" key="8">
    <source>
        <dbReference type="ARBA" id="ARBA00022824"/>
    </source>
</evidence>
<evidence type="ECO:0000259" key="13">
    <source>
        <dbReference type="Pfam" id="PF18400"/>
    </source>
</evidence>
<evidence type="ECO:0000313" key="18">
    <source>
        <dbReference type="EMBL" id="KAF7495181.1"/>
    </source>
</evidence>
<keyword evidence="8" id="KW-0256">Endoplasmic reticulum</keyword>
<organism evidence="18">
    <name type="scientific">Sarcoptes scabiei</name>
    <name type="common">Itch mite</name>
    <name type="synonym">Acarus scabiei</name>
    <dbReference type="NCBI Taxonomy" id="52283"/>
    <lineage>
        <taxon>Eukaryota</taxon>
        <taxon>Metazoa</taxon>
        <taxon>Ecdysozoa</taxon>
        <taxon>Arthropoda</taxon>
        <taxon>Chelicerata</taxon>
        <taxon>Arachnida</taxon>
        <taxon>Acari</taxon>
        <taxon>Acariformes</taxon>
        <taxon>Sarcoptiformes</taxon>
        <taxon>Astigmata</taxon>
        <taxon>Psoroptidia</taxon>
        <taxon>Sarcoptoidea</taxon>
        <taxon>Sarcoptidae</taxon>
        <taxon>Sarcoptinae</taxon>
        <taxon>Sarcoptes</taxon>
    </lineage>
</organism>
<evidence type="ECO:0000256" key="2">
    <source>
        <dbReference type="ARBA" id="ARBA00004319"/>
    </source>
</evidence>
<dbReference type="PANTHER" id="PTHR11226:SF0">
    <property type="entry name" value="UDP-GLUCOSE:GLYCOPROTEIN GLUCOSYLTRANSFERASE"/>
    <property type="match status" value="1"/>
</dbReference>
<dbReference type="Pfam" id="PF18403">
    <property type="entry name" value="Thioredoxin_15"/>
    <property type="match status" value="1"/>
</dbReference>
<feature type="domain" description="UDP-glucose:glycoprotein glucosyltransferase thioredoxin-like" evidence="16">
    <location>
        <begin position="782"/>
        <end position="997"/>
    </location>
</feature>
<dbReference type="GO" id="GO:0003980">
    <property type="term" value="F:UDP-glucose:glycoprotein glucosyltransferase activity"/>
    <property type="evidence" value="ECO:0007669"/>
    <property type="project" value="InterPro"/>
</dbReference>
<feature type="domain" description="Glucosyltransferase 24 catalytic" evidence="17">
    <location>
        <begin position="1309"/>
        <end position="1575"/>
    </location>
</feature>
<dbReference type="EnsemblMetazoa" id="SSS_2076s_mrna">
    <property type="protein sequence ID" value="KAF7495181.1"/>
    <property type="gene ID" value="SSS_2076"/>
</dbReference>
<dbReference type="UniPathway" id="UPA00378"/>
<evidence type="ECO:0000256" key="5">
    <source>
        <dbReference type="ARBA" id="ARBA00022676"/>
    </source>
</evidence>
<dbReference type="InterPro" id="IPR009448">
    <property type="entry name" value="UDP-g_GGtrans"/>
</dbReference>
<comment type="catalytic activity">
    <reaction evidence="11">
        <text>N(4)-(alpha-D-Man-(1-&gt;2)-alpha-D-Man-(1-&gt;2)-alpha-D-Man-(1-&gt;3)-[alpha-D-Man-(1-&gt;2)-alpha-D-Man-(1-&gt;3)-[alpha-D-Man-(1-&gt;2)-alpha-D-Man-(1-&gt;6)]-alpha-D-Man-(1-&gt;6)]-beta-D-Man-(1-&gt;4)-beta-D-GlcNAc-(1-&gt;4)-beta-D-GlcNAc)-L-asparaginyl-[protein] (N-glucan mannose isomer 9A1,2,3B1,2,3) + UDP-alpha-D-glucose = N(4)-(alpha-D-Glc-(1-&gt;3)-alpha-D-Man-(1-&gt;2)-alpha-D-Man-(1-&gt;2)-alpha-D-Man-(1-&gt;3)-[alpha-D-Man-(1-&gt;2)-alpha-D-Man-(1-&gt;3)-[alpha-D-Man-(1-&gt;2)-alpha-D-Man-(1-&gt;6)]-alpha-D-Man-(1-&gt;6)]-beta-D-Man-(1-&gt;4)-beta-D-GlcNAc-(1-&gt;4)-beta-D-GlcNAc)-L-asparaginyl-[protein] + UDP + H(+)</text>
        <dbReference type="Rhea" id="RHEA:61304"/>
        <dbReference type="Rhea" id="RHEA-COMP:14356"/>
        <dbReference type="Rhea" id="RHEA-COMP:14357"/>
        <dbReference type="ChEBI" id="CHEBI:15378"/>
        <dbReference type="ChEBI" id="CHEBI:58223"/>
        <dbReference type="ChEBI" id="CHEBI:58885"/>
        <dbReference type="ChEBI" id="CHEBI:59080"/>
        <dbReference type="ChEBI" id="CHEBI:139493"/>
    </reaction>
</comment>
<dbReference type="InterPro" id="IPR040693">
    <property type="entry name" value="UGGT_TRXL_1"/>
</dbReference>
<feature type="region of interest" description="Disordered" evidence="12">
    <location>
        <begin position="1584"/>
        <end position="1604"/>
    </location>
</feature>
<comment type="cofactor">
    <cofactor evidence="1">
        <name>Ca(2+)</name>
        <dbReference type="ChEBI" id="CHEBI:29108"/>
    </cofactor>
</comment>
<dbReference type="SUPFAM" id="SSF53448">
    <property type="entry name" value="Nucleotide-diphospho-sugar transferases"/>
    <property type="match status" value="1"/>
</dbReference>
<protein>
    <submittedName>
        <fullName evidence="18">UDP-glucose:glycoprotein glucosyltransferase</fullName>
    </submittedName>
</protein>
<evidence type="ECO:0000259" key="15">
    <source>
        <dbReference type="Pfam" id="PF18402"/>
    </source>
</evidence>
<dbReference type="PANTHER" id="PTHR11226">
    <property type="entry name" value="UDP-GLUCOSE GLYCOPROTEIN:GLUCOSYLTRANSFERASE"/>
    <property type="match status" value="1"/>
</dbReference>
<dbReference type="Proteomes" id="UP000070412">
    <property type="component" value="Unassembled WGS sequence"/>
</dbReference>
<evidence type="ECO:0000259" key="14">
    <source>
        <dbReference type="Pfam" id="PF18401"/>
    </source>
</evidence>
<keyword evidence="9" id="KW-0325">Glycoprotein</keyword>
<dbReference type="Pfam" id="PF18401">
    <property type="entry name" value="Thioredoxin_13"/>
    <property type="match status" value="1"/>
</dbReference>
<reference evidence="19" key="3">
    <citation type="submission" date="2022-06" db="UniProtKB">
        <authorList>
            <consortium name="EnsemblMetazoa"/>
        </authorList>
    </citation>
    <scope>IDENTIFICATION</scope>
</reference>
<evidence type="ECO:0000256" key="7">
    <source>
        <dbReference type="ARBA" id="ARBA00022729"/>
    </source>
</evidence>
<keyword evidence="7" id="KW-0732">Signal</keyword>
<evidence type="ECO:0000256" key="12">
    <source>
        <dbReference type="SAM" id="MobiDB-lite"/>
    </source>
</evidence>
<dbReference type="InterPro" id="IPR029044">
    <property type="entry name" value="Nucleotide-diphossugar_trans"/>
</dbReference>
<keyword evidence="5" id="KW-0328">Glycosyltransferase</keyword>
<comment type="subcellular location">
    <subcellularLocation>
        <location evidence="2">Endoplasmic reticulum lumen</location>
    </subcellularLocation>
</comment>
<dbReference type="GO" id="GO:0005788">
    <property type="term" value="C:endoplasmic reticulum lumen"/>
    <property type="evidence" value="ECO:0007669"/>
    <property type="project" value="UniProtKB-SubCell"/>
</dbReference>
<evidence type="ECO:0000256" key="9">
    <source>
        <dbReference type="ARBA" id="ARBA00023180"/>
    </source>
</evidence>
<evidence type="ECO:0000256" key="11">
    <source>
        <dbReference type="ARBA" id="ARBA00048456"/>
    </source>
</evidence>
<evidence type="ECO:0000256" key="10">
    <source>
        <dbReference type="ARBA" id="ARBA00045874"/>
    </source>
</evidence>
<evidence type="ECO:0000256" key="6">
    <source>
        <dbReference type="ARBA" id="ARBA00022679"/>
    </source>
</evidence>
<comment type="pathway">
    <text evidence="3">Protein modification; protein glycosylation.</text>
</comment>
<keyword evidence="20" id="KW-1185">Reference proteome</keyword>
<reference evidence="18" key="2">
    <citation type="submission" date="2020-01" db="EMBL/GenBank/DDBJ databases">
        <authorList>
            <person name="Korhonen P.K.K."/>
            <person name="Guangxu M.G."/>
            <person name="Wang T.W."/>
            <person name="Stroehlein A.J.S."/>
            <person name="Young N.D."/>
            <person name="Ang C.-S.A."/>
            <person name="Fernando D.W.F."/>
            <person name="Lu H.L."/>
            <person name="Taylor S.T."/>
            <person name="Ehtesham M.E.M."/>
            <person name="Najaraj S.H.N."/>
            <person name="Harsha G.H.G."/>
            <person name="Madugundu A.M."/>
            <person name="Renuse S.R."/>
            <person name="Holt D.H."/>
            <person name="Pandey A.P."/>
            <person name="Papenfuss A.P."/>
            <person name="Gasser R.B.G."/>
            <person name="Fischer K.F."/>
        </authorList>
    </citation>
    <scope>NUCLEOTIDE SEQUENCE</scope>
    <source>
        <strain evidence="18">SSS_KF_BRIS2020</strain>
    </source>
</reference>
<comment type="function">
    <text evidence="10">Recognizes glycoproteins with minor folding defects. Reglucosylates single N-glycans near the misfolded part of the protein, thus providing quality control for protein folding in the endoplasmic reticulum. Reglucosylated proteins are recognized by calreticulin for recycling to the endoplasmic reticulum and refolding or degradation.</text>
</comment>
<dbReference type="Pfam" id="PF18400">
    <property type="entry name" value="Thioredoxin_12"/>
    <property type="match status" value="1"/>
</dbReference>
<dbReference type="Pfam" id="PF18402">
    <property type="entry name" value="Thioredoxin_14"/>
    <property type="match status" value="1"/>
</dbReference>
<gene>
    <name evidence="18" type="ORF">SSS_2076</name>
</gene>
<dbReference type="InterPro" id="IPR040694">
    <property type="entry name" value="UGGT_TRXL_2"/>
</dbReference>
<evidence type="ECO:0000259" key="17">
    <source>
        <dbReference type="Pfam" id="PF18404"/>
    </source>
</evidence>
<dbReference type="Gene3D" id="3.90.550.10">
    <property type="entry name" value="Spore Coat Polysaccharide Biosynthesis Protein SpsA, Chain A"/>
    <property type="match status" value="1"/>
</dbReference>
<feature type="domain" description="UGGT thioredoxin-like" evidence="14">
    <location>
        <begin position="342"/>
        <end position="463"/>
    </location>
</feature>
<name>A0A834VFP6_SARSC</name>
<dbReference type="EMBL" id="WVUK01000050">
    <property type="protein sequence ID" value="KAF7495181.1"/>
    <property type="molecule type" value="Genomic_DNA"/>
</dbReference>
<dbReference type="Pfam" id="PF18404">
    <property type="entry name" value="Glyco_transf_24"/>
    <property type="match status" value="1"/>
</dbReference>
<dbReference type="InterPro" id="IPR040692">
    <property type="entry name" value="UGGT_TRXL_3"/>
</dbReference>
<sequence>MSSNIEKKFSFKILLILLFFINLYPIFSKDISRTKSVRISLQSKWPQNPIYLEVAEFLSDENSDYYWRFIENLGTHLSSSKRKNLSDLSLKEQYELSLTLASQLLRSEAKLSILKFSLSVRSYSPKVIVFQNIIQDLLSFNQNSLVNCVDHFVELSLLSNKSSPLDRYVCGAEAIEKSINEYIELIQKNFDQKIDHPATYSIDHIYPSKFSCLQHSKPILTVILYTNIGSENFYRIHKLIRDKITSDSPLRYIVRHNPLISNEPTKVALSGYGVELAIKSTEYKAQDDTRVRGEVVQSDLIDDAEQQLPDEISGFIISKLKSRYPSATIKLDDFTNYLMDQEKEIATLKVWELQEISLQAVTKILSVQKEKALTVLKEMSQNFPIVARSLVKINVDNELRREIVRNQQIFYQTLNLATSDSALFVNGLYHDVDSIDIFSLLETVKSEFYTVSKLHWLLNGDQSRIKQLDSILNQQQKHEIQLDIRDAAVLYINDLEKDDLYRNWPYSLNEMLRPTYPGILRNLRRNLYHLVLVMNPSHKESFDMLRMAESFYVHKAPVRIGLVFDVNDADSVTGYTDASVACLEAFNYVAQTKNAFEALSFLTDVIAFVTSSEKVRNLESVDIIGQLKSKFKLETDDLDDIFGSESSFDTGRKLSADFLKRTGLYHGPKALLNGIMLKESHLNADYFEDAVLGEIMRQTSQLQKAIYKNELTDNDDVLEWLMSKKTVMPRINRLIFDLIDNYQQKSSSSKVIDLMSEKIIKQHSSSLDPTRLFESNVNDLLAELTSSLRYINSKKDCNPVTVWLVSDFHQEESRNILLSCLKHLRETSRAMRLSLIYADHNPITRLFESAFSVINSSSQSLNFLIKSIEHNDWNDMETIYEFASQEYRQSLRERYSLLNDSNHSPFPLHQVLASKLFSISSHSNEMILVLNSRIIRLPLKREKNSSQVINEDDFALMERFVKNFFTDKILSLLEESVKTMGTRKCSDLILRLCSVLSGKTSTSKQRYDISSNIYEEHSVLTLEPKSLEDPFIEMIAILDPLTRGAQKISPILENFYQVFNCKIRIYFNAMDKHSDMPLKSFYRFVLDRELKFDSSGRIISPSALFKSMPTTPLFTLGMSVPENWMVEAIEAIHDLDNIHLAKVSSNIVAAVFELEHLLVEGHCFEQSSGNPPRGLQFTLGTKTDPTKYDTIVMANLGYFQLKASPGIWTLKLRHGRSDDIYTIVSDEDSEQGPNGTEVFPIISSFRSLVLKIRVNKKPGKQHEELLYDSDDLSKENEGWFASWTSDLNKSMSHSSKSIDSEDDEDSKRINIFSLASGHLYERLLRIMMLSVLKNTKTAVKFWFLKNYLSPHFKQVLPKMAIKYNFQYELVQYKWPRWLHQQTEKQRIIWGYKILFLDVLFPLNVKKIIFVDADQVVRADLKELRDFDLEGAPYGYTPFCDSRKDMDGFRFWKSGYWATHLHGRKYHISALYVIDLQKFRRIAAGDRLRGQYQGLSQDPNSLSNLDQDLPNNMIHQVSIKSLPQEWLWCETWCDDESKSKAKTIDLCNNPKTKEPKLTSARRIVDEWETYDKELRSFLESLKSEEEKADQYSASVVHPIDHHQEL</sequence>
<accession>A0A834VFP6</accession>
<evidence type="ECO:0000256" key="3">
    <source>
        <dbReference type="ARBA" id="ARBA00004922"/>
    </source>
</evidence>
<dbReference type="InterPro" id="IPR040525">
    <property type="entry name" value="UGGT_TRXL_4"/>
</dbReference>
<evidence type="ECO:0000256" key="1">
    <source>
        <dbReference type="ARBA" id="ARBA00001913"/>
    </source>
</evidence>
<dbReference type="Pfam" id="PF06427">
    <property type="entry name" value="UDP-g_GGTase"/>
    <property type="match status" value="1"/>
</dbReference>
<reference evidence="20" key="1">
    <citation type="journal article" date="2020" name="PLoS Negl. Trop. Dis.">
        <title>High-quality nuclear genome for Sarcoptes scabiei-A critical resource for a neglected parasite.</title>
        <authorList>
            <person name="Korhonen P.K."/>
            <person name="Gasser R.B."/>
            <person name="Ma G."/>
            <person name="Wang T."/>
            <person name="Stroehlein A.J."/>
            <person name="Young N.D."/>
            <person name="Ang C.S."/>
            <person name="Fernando D.D."/>
            <person name="Lu H.C."/>
            <person name="Taylor S."/>
            <person name="Reynolds S.L."/>
            <person name="Mofiz E."/>
            <person name="Najaraj S.H."/>
            <person name="Gowda H."/>
            <person name="Madugundu A."/>
            <person name="Renuse S."/>
            <person name="Holt D."/>
            <person name="Pandey A."/>
            <person name="Papenfuss A.T."/>
            <person name="Fischer K."/>
        </authorList>
    </citation>
    <scope>NUCLEOTIDE SEQUENCE [LARGE SCALE GENOMIC DNA]</scope>
</reference>